<evidence type="ECO:0000313" key="2">
    <source>
        <dbReference type="Proteomes" id="UP000591131"/>
    </source>
</evidence>
<sequence>TARRFYGIIAYKDADRGQKMVKQVLKANEGTDLFRAREFANEPTSNIRSGVALSAQSVELREVRDRAEASEGSCDRVCLVHLEVPEELRVDADVISSQLPTKSMRDLKAIVDPGAGRSYLCTGGKDCVLPTKEIMRWARLADGSKTSIVKAAVVQ</sequence>
<proteinExistence type="predicted"/>
<organism evidence="1 2">
    <name type="scientific">Perkinsus chesapeaki</name>
    <name type="common">Clam parasite</name>
    <name type="synonym">Perkinsus andrewsi</name>
    <dbReference type="NCBI Taxonomy" id="330153"/>
    <lineage>
        <taxon>Eukaryota</taxon>
        <taxon>Sar</taxon>
        <taxon>Alveolata</taxon>
        <taxon>Perkinsozoa</taxon>
        <taxon>Perkinsea</taxon>
        <taxon>Perkinsida</taxon>
        <taxon>Perkinsidae</taxon>
        <taxon>Perkinsus</taxon>
    </lineage>
</organism>
<feature type="non-terminal residue" evidence="1">
    <location>
        <position position="1"/>
    </location>
</feature>
<protein>
    <submittedName>
        <fullName evidence="1">Uncharacterized protein</fullName>
    </submittedName>
</protein>
<gene>
    <name evidence="1" type="ORF">FOL47_005981</name>
</gene>
<keyword evidence="2" id="KW-1185">Reference proteome</keyword>
<name>A0A7J6KHH0_PERCH</name>
<comment type="caution">
    <text evidence="1">The sequence shown here is derived from an EMBL/GenBank/DDBJ whole genome shotgun (WGS) entry which is preliminary data.</text>
</comment>
<feature type="non-terminal residue" evidence="1">
    <location>
        <position position="155"/>
    </location>
</feature>
<evidence type="ECO:0000313" key="1">
    <source>
        <dbReference type="EMBL" id="KAF4646578.1"/>
    </source>
</evidence>
<dbReference type="AlphaFoldDB" id="A0A7J6KHH0"/>
<reference evidence="1 2" key="1">
    <citation type="submission" date="2020-04" db="EMBL/GenBank/DDBJ databases">
        <title>Perkinsus chesapeaki whole genome sequence.</title>
        <authorList>
            <person name="Bogema D.R."/>
        </authorList>
    </citation>
    <scope>NUCLEOTIDE SEQUENCE [LARGE SCALE GENOMIC DNA]</scope>
    <source>
        <strain evidence="1">ATCC PRA-425</strain>
    </source>
</reference>
<dbReference type="EMBL" id="JAAPAO010003301">
    <property type="protein sequence ID" value="KAF4646578.1"/>
    <property type="molecule type" value="Genomic_DNA"/>
</dbReference>
<dbReference type="Proteomes" id="UP000591131">
    <property type="component" value="Unassembled WGS sequence"/>
</dbReference>
<accession>A0A7J6KHH0</accession>